<dbReference type="SUPFAM" id="SSF52768">
    <property type="entry name" value="Arginase/deacetylase"/>
    <property type="match status" value="1"/>
</dbReference>
<dbReference type="InterPro" id="IPR000286">
    <property type="entry name" value="HDACs"/>
</dbReference>
<evidence type="ECO:0000259" key="12">
    <source>
        <dbReference type="Pfam" id="PF00850"/>
    </source>
</evidence>
<dbReference type="PhylomeDB" id="A7SKN6"/>
<dbReference type="GO" id="GO:0004407">
    <property type="term" value="F:histone deacetylase activity"/>
    <property type="evidence" value="ECO:0000318"/>
    <property type="project" value="GO_Central"/>
</dbReference>
<dbReference type="HOGENOM" id="CLU_007727_8_5_1"/>
<dbReference type="InParanoid" id="A7SKN6"/>
<dbReference type="OMA" id="NITHYRT"/>
<evidence type="ECO:0000256" key="11">
    <source>
        <dbReference type="ARBA" id="ARBA00023242"/>
    </source>
</evidence>
<dbReference type="GO" id="GO:0000118">
    <property type="term" value="C:histone deacetylase complex"/>
    <property type="evidence" value="ECO:0000318"/>
    <property type="project" value="GO_Central"/>
</dbReference>
<dbReference type="Gene3D" id="3.40.800.20">
    <property type="entry name" value="Histone deacetylase domain"/>
    <property type="match status" value="1"/>
</dbReference>
<dbReference type="PANTHER" id="PTHR10625:SF5">
    <property type="entry name" value="HISTONE DEACETYLASE"/>
    <property type="match status" value="1"/>
</dbReference>
<dbReference type="GO" id="GO:0141221">
    <property type="term" value="F:histone deacetylase activity, hydrolytic mechanism"/>
    <property type="evidence" value="ECO:0007669"/>
    <property type="project" value="UniProtKB-EC"/>
</dbReference>
<protein>
    <recommendedName>
        <fullName evidence="3">histone deacetylase</fullName>
        <ecNumber evidence="3">3.5.1.98</ecNumber>
    </recommendedName>
</protein>
<keyword evidence="8" id="KW-0156">Chromatin regulator</keyword>
<dbReference type="Pfam" id="PF00850">
    <property type="entry name" value="Hist_deacetyl"/>
    <property type="match status" value="1"/>
</dbReference>
<keyword evidence="5" id="KW-0479">Metal-binding</keyword>
<dbReference type="GO" id="GO:0046872">
    <property type="term" value="F:metal ion binding"/>
    <property type="evidence" value="ECO:0007669"/>
    <property type="project" value="UniProtKB-KW"/>
</dbReference>
<dbReference type="Proteomes" id="UP000001593">
    <property type="component" value="Unassembled WGS sequence"/>
</dbReference>
<organism evidence="13 14">
    <name type="scientific">Nematostella vectensis</name>
    <name type="common">Starlet sea anemone</name>
    <dbReference type="NCBI Taxonomy" id="45351"/>
    <lineage>
        <taxon>Eukaryota</taxon>
        <taxon>Metazoa</taxon>
        <taxon>Cnidaria</taxon>
        <taxon>Anthozoa</taxon>
        <taxon>Hexacorallia</taxon>
        <taxon>Actiniaria</taxon>
        <taxon>Edwardsiidae</taxon>
        <taxon>Nematostella</taxon>
    </lineage>
</organism>
<evidence type="ECO:0000256" key="10">
    <source>
        <dbReference type="ARBA" id="ARBA00023163"/>
    </source>
</evidence>
<keyword evidence="7" id="KW-0862">Zinc</keyword>
<dbReference type="STRING" id="45351.A7SKN6"/>
<evidence type="ECO:0000256" key="3">
    <source>
        <dbReference type="ARBA" id="ARBA00012111"/>
    </source>
</evidence>
<dbReference type="PANTHER" id="PTHR10625">
    <property type="entry name" value="HISTONE DEACETYLASE HDAC1-RELATED"/>
    <property type="match status" value="1"/>
</dbReference>
<reference evidence="13 14" key="1">
    <citation type="journal article" date="2007" name="Science">
        <title>Sea anemone genome reveals ancestral eumetazoan gene repertoire and genomic organization.</title>
        <authorList>
            <person name="Putnam N.H."/>
            <person name="Srivastava M."/>
            <person name="Hellsten U."/>
            <person name="Dirks B."/>
            <person name="Chapman J."/>
            <person name="Salamov A."/>
            <person name="Terry A."/>
            <person name="Shapiro H."/>
            <person name="Lindquist E."/>
            <person name="Kapitonov V.V."/>
            <person name="Jurka J."/>
            <person name="Genikhovich G."/>
            <person name="Grigoriev I.V."/>
            <person name="Lucas S.M."/>
            <person name="Steele R.E."/>
            <person name="Finnerty J.R."/>
            <person name="Technau U."/>
            <person name="Martindale M.Q."/>
            <person name="Rokhsar D.S."/>
        </authorList>
    </citation>
    <scope>NUCLEOTIDE SEQUENCE [LARGE SCALE GENOMIC DNA]</scope>
    <source>
        <strain evidence="14">CH2 X CH6</strain>
    </source>
</reference>
<accession>A7SKN6</accession>
<feature type="domain" description="Histone deacetylase" evidence="12">
    <location>
        <begin position="14"/>
        <end position="329"/>
    </location>
</feature>
<dbReference type="GO" id="GO:0005737">
    <property type="term" value="C:cytoplasm"/>
    <property type="evidence" value="ECO:0000318"/>
    <property type="project" value="GO_Central"/>
</dbReference>
<keyword evidence="9" id="KW-0805">Transcription regulation</keyword>
<name>A7SKN6_NEMVE</name>
<keyword evidence="4" id="KW-0678">Repressor</keyword>
<dbReference type="EC" id="3.5.1.98" evidence="3"/>
<dbReference type="GO" id="GO:0040029">
    <property type="term" value="P:epigenetic regulation of gene expression"/>
    <property type="evidence" value="ECO:0000318"/>
    <property type="project" value="GO_Central"/>
</dbReference>
<keyword evidence="11" id="KW-0539">Nucleus</keyword>
<keyword evidence="10" id="KW-0804">Transcription</keyword>
<gene>
    <name evidence="13" type="ORF">NEMVEDRAFT_v1g190860</name>
</gene>
<keyword evidence="14" id="KW-1185">Reference proteome</keyword>
<evidence type="ECO:0000256" key="2">
    <source>
        <dbReference type="ARBA" id="ARBA00007738"/>
    </source>
</evidence>
<evidence type="ECO:0000256" key="1">
    <source>
        <dbReference type="ARBA" id="ARBA00004123"/>
    </source>
</evidence>
<dbReference type="eggNOG" id="KOG1343">
    <property type="taxonomic scope" value="Eukaryota"/>
</dbReference>
<evidence type="ECO:0000313" key="14">
    <source>
        <dbReference type="Proteomes" id="UP000001593"/>
    </source>
</evidence>
<keyword evidence="6" id="KW-0378">Hydrolase</keyword>
<dbReference type="AlphaFoldDB" id="A7SKN6"/>
<evidence type="ECO:0000256" key="7">
    <source>
        <dbReference type="ARBA" id="ARBA00022833"/>
    </source>
</evidence>
<evidence type="ECO:0000313" key="13">
    <source>
        <dbReference type="EMBL" id="EDO35756.1"/>
    </source>
</evidence>
<evidence type="ECO:0000256" key="8">
    <source>
        <dbReference type="ARBA" id="ARBA00022853"/>
    </source>
</evidence>
<evidence type="ECO:0000256" key="5">
    <source>
        <dbReference type="ARBA" id="ARBA00022723"/>
    </source>
</evidence>
<dbReference type="KEGG" id="nve:5525263"/>
<sequence length="418" mass="45214">MLKHQCSCGDATSHPEHPGRLQSIWARLQETGVVNMCDRVRPRKATLAEILSVHSEQHTMLFGGSTQCRTKAEDGTITTLKCFSSLPCGGMGVDGDTIWNEVHSANAARMAVGCVVELTQKVAAQEIKNGMAIVRPPGHHAEAHQAMGFCYFNNVAIAARLLRLKMSIDRVLIVDWDIHHGNGTQQMFYDDPHVLYISLHRHDDGTFFPGTGKAEECGAGIGVGYNVNIAWSGGLDPPYGDAEYLAAFRSVVIPIAKEFQPDIILVSCGFDAAAGHSPQLGGYKVSAPCFAHLTNQLMDLADGRVVLALEGGYSLPSLCDAAEACLRALLSDTLPEIPKESLKRAPNPNAIAVLEKTIAIQSRYWSSVKRSINHISHSVVEAQQREKEEAETVSALASLSMGVVQDSKVADVQMEDDS</sequence>
<proteinExistence type="inferred from homology"/>
<evidence type="ECO:0000256" key="6">
    <source>
        <dbReference type="ARBA" id="ARBA00022801"/>
    </source>
</evidence>
<comment type="subcellular location">
    <subcellularLocation>
        <location evidence="1">Nucleus</location>
    </subcellularLocation>
</comment>
<dbReference type="InterPro" id="IPR023801">
    <property type="entry name" value="His_deacetylse_dom"/>
</dbReference>
<comment type="similarity">
    <text evidence="2">Belongs to the histone deacetylase family. HD type 2 subfamily.</text>
</comment>
<dbReference type="CDD" id="cd11681">
    <property type="entry name" value="HDAC_classIIa"/>
    <property type="match status" value="1"/>
</dbReference>
<dbReference type="FunFam" id="3.40.800.20:FF:000002">
    <property type="entry name" value="Histone deacetylase"/>
    <property type="match status" value="1"/>
</dbReference>
<evidence type="ECO:0000256" key="4">
    <source>
        <dbReference type="ARBA" id="ARBA00022491"/>
    </source>
</evidence>
<dbReference type="InterPro" id="IPR037138">
    <property type="entry name" value="His_deacetylse_dom_sf"/>
</dbReference>
<dbReference type="EMBL" id="DS469689">
    <property type="protein sequence ID" value="EDO35756.1"/>
    <property type="molecule type" value="Genomic_DNA"/>
</dbReference>
<evidence type="ECO:0000256" key="9">
    <source>
        <dbReference type="ARBA" id="ARBA00023015"/>
    </source>
</evidence>
<dbReference type="InterPro" id="IPR023696">
    <property type="entry name" value="Ureohydrolase_dom_sf"/>
</dbReference>
<dbReference type="PRINTS" id="PR01270">
    <property type="entry name" value="HDASUPER"/>
</dbReference>